<accession>A0A5A7R8H3</accession>
<dbReference type="PANTHER" id="PTHR46116">
    <property type="entry name" value="(E3-INDEPENDENT) E2 UBIQUITIN-CONJUGATING ENZYME"/>
    <property type="match status" value="1"/>
</dbReference>
<dbReference type="FunFam" id="3.10.110.10:FF:000028">
    <property type="entry name" value="Probable ubiquitin-conjugating enzyme E2 23"/>
    <property type="match status" value="1"/>
</dbReference>
<keyword evidence="4" id="KW-0833">Ubl conjugation pathway</keyword>
<evidence type="ECO:0000259" key="7">
    <source>
        <dbReference type="PROSITE" id="PS50127"/>
    </source>
</evidence>
<dbReference type="GO" id="GO:0005524">
    <property type="term" value="F:ATP binding"/>
    <property type="evidence" value="ECO:0007669"/>
    <property type="project" value="UniProtKB-KW"/>
</dbReference>
<evidence type="ECO:0000313" key="8">
    <source>
        <dbReference type="EMBL" id="GER53869.1"/>
    </source>
</evidence>
<feature type="domain" description="UBC core" evidence="7">
    <location>
        <begin position="318"/>
        <end position="478"/>
    </location>
</feature>
<dbReference type="SUPFAM" id="SSF54495">
    <property type="entry name" value="UBC-like"/>
    <property type="match status" value="1"/>
</dbReference>
<evidence type="ECO:0000256" key="1">
    <source>
        <dbReference type="ARBA" id="ARBA00012486"/>
    </source>
</evidence>
<proteinExistence type="predicted"/>
<dbReference type="InterPro" id="IPR000608">
    <property type="entry name" value="UBC"/>
</dbReference>
<evidence type="ECO:0000256" key="6">
    <source>
        <dbReference type="SAM" id="MobiDB-lite"/>
    </source>
</evidence>
<organism evidence="8 9">
    <name type="scientific">Striga asiatica</name>
    <name type="common">Asiatic witchweed</name>
    <name type="synonym">Buchnera asiatica</name>
    <dbReference type="NCBI Taxonomy" id="4170"/>
    <lineage>
        <taxon>Eukaryota</taxon>
        <taxon>Viridiplantae</taxon>
        <taxon>Streptophyta</taxon>
        <taxon>Embryophyta</taxon>
        <taxon>Tracheophyta</taxon>
        <taxon>Spermatophyta</taxon>
        <taxon>Magnoliopsida</taxon>
        <taxon>eudicotyledons</taxon>
        <taxon>Gunneridae</taxon>
        <taxon>Pentapetalae</taxon>
        <taxon>asterids</taxon>
        <taxon>lamiids</taxon>
        <taxon>Lamiales</taxon>
        <taxon>Orobanchaceae</taxon>
        <taxon>Buchnereae</taxon>
        <taxon>Striga</taxon>
    </lineage>
</organism>
<dbReference type="EC" id="2.3.2.23" evidence="1"/>
<dbReference type="PANTHER" id="PTHR46116:SF41">
    <property type="entry name" value="UBIQUITIN-CONJUGATING ENZYME E2 25-RELATED"/>
    <property type="match status" value="1"/>
</dbReference>
<name>A0A5A7R8H3_STRAF</name>
<dbReference type="AlphaFoldDB" id="A0A5A7R8H3"/>
<dbReference type="CDD" id="cd23837">
    <property type="entry name" value="UBCc_UBE2O"/>
    <property type="match status" value="1"/>
</dbReference>
<protein>
    <recommendedName>
        <fullName evidence="1">E2 ubiquitin-conjugating enzyme</fullName>
        <ecNumber evidence="1">2.3.2.23</ecNumber>
    </recommendedName>
</protein>
<dbReference type="Pfam" id="PF00179">
    <property type="entry name" value="UQ_con"/>
    <property type="match status" value="1"/>
</dbReference>
<evidence type="ECO:0000256" key="4">
    <source>
        <dbReference type="ARBA" id="ARBA00022786"/>
    </source>
</evidence>
<keyword evidence="5" id="KW-0067">ATP-binding</keyword>
<dbReference type="Gene3D" id="3.10.110.10">
    <property type="entry name" value="Ubiquitin Conjugating Enzyme"/>
    <property type="match status" value="1"/>
</dbReference>
<dbReference type="EMBL" id="BKCP01010848">
    <property type="protein sequence ID" value="GER53869.1"/>
    <property type="molecule type" value="Genomic_DNA"/>
</dbReference>
<sequence length="616" mass="67400">MESPTRGSELITLNSKKRVFPGGSSSSGIKEVDGLGTAPSGKRIAASSEREEVADFSEIIDIDVEEDCQDNNGQADVKGKGKEIASNISADFSNTKIKIEITDSDESDSNMFFGEDDWIDSYYDDITFDDHSDEALQSQFDHMDLPPGVEVSFPWLQSSSPQNSTINTSNNSSLKIDSNVPSLILDLSTTSSNPKKVSKVGSKCKTGNPPENDDLRHLGKKKKTRASSSKSSSTLLGLSSSTSTKGIVTKGFFKFGSSRAPRLKDFVNDQIVETPADVCKDLDEIKRNFEAFKKFDTVEDYSDHHFANISNQVNPPKNWAKKIQQEWKILEKDLPDTIFVRVYESRMDLLRAVIVGAEGTPYHDGLFFFDVCFPRNYPNSPPKVHYHSGGLRLNPNLYCCGKVCLSLLNTWGGGKEEKWLPAVSTMLQVLVSIQGLILNAKPYFNEPGYAKMSGTKSGDARALEYNETTFIFSLRTMVYTMNRPPKHFEALVSGHFVNRARDIMVLCKAYLGGAHVGSLVPGGGGVEEVNEGEKSCCSRTFKTNLTGFIITLINAFTRTGAKDCHEFLPLANNGLGPAEAKTVGGPSGPREAKKRAGPVGSRSLKAKQKIGLNGDS</sequence>
<evidence type="ECO:0000313" key="9">
    <source>
        <dbReference type="Proteomes" id="UP000325081"/>
    </source>
</evidence>
<dbReference type="OrthoDB" id="47801at2759"/>
<dbReference type="PROSITE" id="PS50127">
    <property type="entry name" value="UBC_2"/>
    <property type="match status" value="1"/>
</dbReference>
<feature type="region of interest" description="Disordered" evidence="6">
    <location>
        <begin position="576"/>
        <end position="616"/>
    </location>
</feature>
<feature type="region of interest" description="Disordered" evidence="6">
    <location>
        <begin position="191"/>
        <end position="240"/>
    </location>
</feature>
<feature type="compositionally biased region" description="Low complexity" evidence="6">
    <location>
        <begin position="226"/>
        <end position="240"/>
    </location>
</feature>
<evidence type="ECO:0000256" key="2">
    <source>
        <dbReference type="ARBA" id="ARBA00022679"/>
    </source>
</evidence>
<dbReference type="SMART" id="SM00212">
    <property type="entry name" value="UBCc"/>
    <property type="match status" value="1"/>
</dbReference>
<dbReference type="InterPro" id="IPR016135">
    <property type="entry name" value="UBQ-conjugating_enzyme/RWD"/>
</dbReference>
<dbReference type="GO" id="GO:0061631">
    <property type="term" value="F:ubiquitin conjugating enzyme activity"/>
    <property type="evidence" value="ECO:0007669"/>
    <property type="project" value="UniProtKB-EC"/>
</dbReference>
<keyword evidence="2" id="KW-0808">Transferase</keyword>
<reference evidence="9" key="1">
    <citation type="journal article" date="2019" name="Curr. Biol.">
        <title>Genome Sequence of Striga asiatica Provides Insight into the Evolution of Plant Parasitism.</title>
        <authorList>
            <person name="Yoshida S."/>
            <person name="Kim S."/>
            <person name="Wafula E.K."/>
            <person name="Tanskanen J."/>
            <person name="Kim Y.M."/>
            <person name="Honaas L."/>
            <person name="Yang Z."/>
            <person name="Spallek T."/>
            <person name="Conn C.E."/>
            <person name="Ichihashi Y."/>
            <person name="Cheong K."/>
            <person name="Cui S."/>
            <person name="Der J.P."/>
            <person name="Gundlach H."/>
            <person name="Jiao Y."/>
            <person name="Hori C."/>
            <person name="Ishida J.K."/>
            <person name="Kasahara H."/>
            <person name="Kiba T."/>
            <person name="Kim M.S."/>
            <person name="Koo N."/>
            <person name="Laohavisit A."/>
            <person name="Lee Y.H."/>
            <person name="Lumba S."/>
            <person name="McCourt P."/>
            <person name="Mortimer J.C."/>
            <person name="Mutuku J.M."/>
            <person name="Nomura T."/>
            <person name="Sasaki-Sekimoto Y."/>
            <person name="Seto Y."/>
            <person name="Wang Y."/>
            <person name="Wakatake T."/>
            <person name="Sakakibara H."/>
            <person name="Demura T."/>
            <person name="Yamaguchi S."/>
            <person name="Yoneyama K."/>
            <person name="Manabe R.I."/>
            <person name="Nelson D.C."/>
            <person name="Schulman A.H."/>
            <person name="Timko M.P."/>
            <person name="dePamphilis C.W."/>
            <person name="Choi D."/>
            <person name="Shirasu K."/>
        </authorList>
    </citation>
    <scope>NUCLEOTIDE SEQUENCE [LARGE SCALE GENOMIC DNA]</scope>
    <source>
        <strain evidence="9">cv. UVA1</strain>
    </source>
</reference>
<evidence type="ECO:0000256" key="3">
    <source>
        <dbReference type="ARBA" id="ARBA00022741"/>
    </source>
</evidence>
<comment type="caution">
    <text evidence="8">The sequence shown here is derived from an EMBL/GenBank/DDBJ whole genome shotgun (WGS) entry which is preliminary data.</text>
</comment>
<keyword evidence="9" id="KW-1185">Reference proteome</keyword>
<dbReference type="Proteomes" id="UP000325081">
    <property type="component" value="Unassembled WGS sequence"/>
</dbReference>
<evidence type="ECO:0000256" key="5">
    <source>
        <dbReference type="ARBA" id="ARBA00022840"/>
    </source>
</evidence>
<keyword evidence="3" id="KW-0547">Nucleotide-binding</keyword>
<gene>
    <name evidence="8" type="ORF">STAS_31419</name>
</gene>
<feature type="region of interest" description="Disordered" evidence="6">
    <location>
        <begin position="1"/>
        <end position="50"/>
    </location>
</feature>